<proteinExistence type="predicted"/>
<dbReference type="SMART" id="SM00530">
    <property type="entry name" value="HTH_XRE"/>
    <property type="match status" value="1"/>
</dbReference>
<dbReference type="EMBL" id="JAAEDH010000010">
    <property type="protein sequence ID" value="MBR0655474.1"/>
    <property type="molecule type" value="Genomic_DNA"/>
</dbReference>
<dbReference type="CDD" id="cd02209">
    <property type="entry name" value="cupin_XRE_C"/>
    <property type="match status" value="1"/>
</dbReference>
<dbReference type="PROSITE" id="PS50943">
    <property type="entry name" value="HTH_CROC1"/>
    <property type="match status" value="1"/>
</dbReference>
<dbReference type="InterPro" id="IPR011051">
    <property type="entry name" value="RmlC_Cupin_sf"/>
</dbReference>
<keyword evidence="5" id="KW-1185">Reference proteome</keyword>
<dbReference type="SUPFAM" id="SSF47413">
    <property type="entry name" value="lambda repressor-like DNA-binding domains"/>
    <property type="match status" value="1"/>
</dbReference>
<dbReference type="InterPro" id="IPR050807">
    <property type="entry name" value="TransReg_Diox_bact_type"/>
</dbReference>
<dbReference type="AlphaFoldDB" id="A0AAF1JWR3"/>
<dbReference type="InterPro" id="IPR001387">
    <property type="entry name" value="Cro/C1-type_HTH"/>
</dbReference>
<evidence type="ECO:0000313" key="5">
    <source>
        <dbReference type="Proteomes" id="UP001196068"/>
    </source>
</evidence>
<dbReference type="Gene3D" id="1.10.260.40">
    <property type="entry name" value="lambda repressor-like DNA-binding domains"/>
    <property type="match status" value="1"/>
</dbReference>
<organism evidence="4 5">
    <name type="scientific">Plastoroseomonas arctica</name>
    <dbReference type="NCBI Taxonomy" id="1509237"/>
    <lineage>
        <taxon>Bacteria</taxon>
        <taxon>Pseudomonadati</taxon>
        <taxon>Pseudomonadota</taxon>
        <taxon>Alphaproteobacteria</taxon>
        <taxon>Acetobacterales</taxon>
        <taxon>Acetobacteraceae</taxon>
        <taxon>Plastoroseomonas</taxon>
    </lineage>
</organism>
<name>A0AAF1JWR3_9PROT</name>
<sequence length="219" mass="23678">MQAAPQAPGHPHAFWRMKRLREANGITLEALATRSGLTKSYLSKVERGVSVPSIASALKIADAFGCGIGTLFGADDAAPDITLVRRGERTPFNRRGQSSGHRYEAIALARSHGLFEAFVDHPPFEAPPGYKPAEHRGQEMIFALKGRVVVNFPHREVRLGPGDALLFSGHMPHVVLSQPPHPAEILVIVTADAQAAETPHHRNGAEPPAPARRARPTRA</sequence>
<dbReference type="InterPro" id="IPR010982">
    <property type="entry name" value="Lambda_DNA-bd_dom_sf"/>
</dbReference>
<dbReference type="GO" id="GO:0005829">
    <property type="term" value="C:cytosol"/>
    <property type="evidence" value="ECO:0007669"/>
    <property type="project" value="TreeGrafter"/>
</dbReference>
<keyword evidence="1" id="KW-0238">DNA-binding</keyword>
<dbReference type="Gene3D" id="2.60.120.10">
    <property type="entry name" value="Jelly Rolls"/>
    <property type="match status" value="1"/>
</dbReference>
<dbReference type="PANTHER" id="PTHR46797:SF1">
    <property type="entry name" value="METHYLPHOSPHONATE SYNTHASE"/>
    <property type="match status" value="1"/>
</dbReference>
<dbReference type="PANTHER" id="PTHR46797">
    <property type="entry name" value="HTH-TYPE TRANSCRIPTIONAL REGULATOR"/>
    <property type="match status" value="1"/>
</dbReference>
<dbReference type="Proteomes" id="UP001196068">
    <property type="component" value="Unassembled WGS sequence"/>
</dbReference>
<reference evidence="4" key="1">
    <citation type="submission" date="2020-01" db="EMBL/GenBank/DDBJ databases">
        <authorList>
            <person name="Rat A."/>
        </authorList>
    </citation>
    <scope>NUCLEOTIDE SEQUENCE</scope>
    <source>
        <strain evidence="4">LMG 28251</strain>
    </source>
</reference>
<dbReference type="CDD" id="cd00093">
    <property type="entry name" value="HTH_XRE"/>
    <property type="match status" value="1"/>
</dbReference>
<dbReference type="SUPFAM" id="SSF51182">
    <property type="entry name" value="RmlC-like cupins"/>
    <property type="match status" value="1"/>
</dbReference>
<dbReference type="InterPro" id="IPR013096">
    <property type="entry name" value="Cupin_2"/>
</dbReference>
<reference evidence="4" key="2">
    <citation type="journal article" date="2021" name="Syst. Appl. Microbiol.">
        <title>Roseomonas hellenica sp. nov., isolated from roots of wild-growing Alkanna tinctoria.</title>
        <authorList>
            <person name="Rat A."/>
            <person name="Naranjo H.D."/>
            <person name="Lebbe L."/>
            <person name="Cnockaert M."/>
            <person name="Krigas N."/>
            <person name="Grigoriadou K."/>
            <person name="Maloupa E."/>
            <person name="Willems A."/>
        </authorList>
    </citation>
    <scope>NUCLEOTIDE SEQUENCE</scope>
    <source>
        <strain evidence="4">LMG 28251</strain>
    </source>
</reference>
<feature type="region of interest" description="Disordered" evidence="2">
    <location>
        <begin position="195"/>
        <end position="219"/>
    </location>
</feature>
<gene>
    <name evidence="4" type="ORF">GXW79_10300</name>
</gene>
<evidence type="ECO:0000256" key="1">
    <source>
        <dbReference type="ARBA" id="ARBA00023125"/>
    </source>
</evidence>
<dbReference type="Pfam" id="PF07883">
    <property type="entry name" value="Cupin_2"/>
    <property type="match status" value="1"/>
</dbReference>
<dbReference type="InterPro" id="IPR014710">
    <property type="entry name" value="RmlC-like_jellyroll"/>
</dbReference>
<dbReference type="Pfam" id="PF01381">
    <property type="entry name" value="HTH_3"/>
    <property type="match status" value="1"/>
</dbReference>
<evidence type="ECO:0000313" key="4">
    <source>
        <dbReference type="EMBL" id="MBR0655474.1"/>
    </source>
</evidence>
<dbReference type="GO" id="GO:0003700">
    <property type="term" value="F:DNA-binding transcription factor activity"/>
    <property type="evidence" value="ECO:0007669"/>
    <property type="project" value="TreeGrafter"/>
</dbReference>
<protein>
    <submittedName>
        <fullName evidence="4">Helix-turn-helix domain-containing protein</fullName>
    </submittedName>
</protein>
<evidence type="ECO:0000259" key="3">
    <source>
        <dbReference type="PROSITE" id="PS50943"/>
    </source>
</evidence>
<evidence type="ECO:0000256" key="2">
    <source>
        <dbReference type="SAM" id="MobiDB-lite"/>
    </source>
</evidence>
<feature type="domain" description="HTH cro/C1-type" evidence="3">
    <location>
        <begin position="17"/>
        <end position="71"/>
    </location>
</feature>
<comment type="caution">
    <text evidence="4">The sequence shown here is derived from an EMBL/GenBank/DDBJ whole genome shotgun (WGS) entry which is preliminary data.</text>
</comment>
<accession>A0AAF1JWR3</accession>
<dbReference type="GO" id="GO:0003677">
    <property type="term" value="F:DNA binding"/>
    <property type="evidence" value="ECO:0007669"/>
    <property type="project" value="UniProtKB-KW"/>
</dbReference>